<accession>A0A5E4PWX9</accession>
<dbReference type="EMBL" id="FZQP02000548">
    <property type="protein sequence ID" value="VVC89440.1"/>
    <property type="molecule type" value="Genomic_DNA"/>
</dbReference>
<protein>
    <recommendedName>
        <fullName evidence="2">Cuticle protein CPCFC domain-containing protein</fullName>
    </recommendedName>
</protein>
<feature type="chain" id="PRO_5022853851" description="Cuticle protein CPCFC domain-containing protein" evidence="1">
    <location>
        <begin position="18"/>
        <end position="164"/>
    </location>
</feature>
<evidence type="ECO:0000256" key="1">
    <source>
        <dbReference type="SAM" id="SignalP"/>
    </source>
</evidence>
<dbReference type="InterPro" id="IPR033778">
    <property type="entry name" value="CPCFC"/>
</dbReference>
<name>A0A5E4PWX9_9NEOP</name>
<evidence type="ECO:0000259" key="2">
    <source>
        <dbReference type="Pfam" id="PF17223"/>
    </source>
</evidence>
<feature type="domain" description="Cuticle protein CPCFC" evidence="2">
    <location>
        <begin position="93"/>
        <end position="108"/>
    </location>
</feature>
<proteinExistence type="predicted"/>
<evidence type="ECO:0000313" key="4">
    <source>
        <dbReference type="Proteomes" id="UP000324832"/>
    </source>
</evidence>
<dbReference type="Proteomes" id="UP000324832">
    <property type="component" value="Unassembled WGS sequence"/>
</dbReference>
<gene>
    <name evidence="3" type="ORF">LSINAPIS_LOCUS2562</name>
</gene>
<feature type="domain" description="Cuticle protein CPCFC" evidence="2">
    <location>
        <begin position="148"/>
        <end position="164"/>
    </location>
</feature>
<organism evidence="3 4">
    <name type="scientific">Leptidea sinapis</name>
    <dbReference type="NCBI Taxonomy" id="189913"/>
    <lineage>
        <taxon>Eukaryota</taxon>
        <taxon>Metazoa</taxon>
        <taxon>Ecdysozoa</taxon>
        <taxon>Arthropoda</taxon>
        <taxon>Hexapoda</taxon>
        <taxon>Insecta</taxon>
        <taxon>Pterygota</taxon>
        <taxon>Neoptera</taxon>
        <taxon>Endopterygota</taxon>
        <taxon>Lepidoptera</taxon>
        <taxon>Glossata</taxon>
        <taxon>Ditrysia</taxon>
        <taxon>Papilionoidea</taxon>
        <taxon>Pieridae</taxon>
        <taxon>Dismorphiinae</taxon>
        <taxon>Leptidea</taxon>
    </lineage>
</organism>
<dbReference type="AlphaFoldDB" id="A0A5E4PWX9"/>
<dbReference type="GO" id="GO:0042302">
    <property type="term" value="F:structural constituent of cuticle"/>
    <property type="evidence" value="ECO:0007669"/>
    <property type="project" value="InterPro"/>
</dbReference>
<dbReference type="Pfam" id="PF17223">
    <property type="entry name" value="CPCFC"/>
    <property type="match status" value="2"/>
</dbReference>
<reference evidence="3 4" key="1">
    <citation type="submission" date="2017-07" db="EMBL/GenBank/DDBJ databases">
        <authorList>
            <person name="Talla V."/>
            <person name="Backstrom N."/>
        </authorList>
    </citation>
    <scope>NUCLEOTIDE SEQUENCE [LARGE SCALE GENOMIC DNA]</scope>
</reference>
<keyword evidence="1" id="KW-0732">Signal</keyword>
<feature type="signal peptide" evidence="1">
    <location>
        <begin position="1"/>
        <end position="17"/>
    </location>
</feature>
<sequence>MFAKLFIVCALAVVALAREYPAGVYPAVCPNYPFCEPGILARFTPDGMPIPEWVYNPSILPVAPADPNVAAARQYPADFIVCALAAVALAREYPAGLFPAVCPNYPFCEPGIVAKYTPEGMPIPEWVYNPSILPVAPADPNVAPDREYPADVDPASCPNYPFCS</sequence>
<keyword evidence="4" id="KW-1185">Reference proteome</keyword>
<evidence type="ECO:0000313" key="3">
    <source>
        <dbReference type="EMBL" id="VVC89440.1"/>
    </source>
</evidence>